<dbReference type="EMBL" id="GEBQ01017497">
    <property type="protein sequence ID" value="JAT22480.1"/>
    <property type="molecule type" value="Transcribed_RNA"/>
</dbReference>
<evidence type="ECO:0000256" key="1">
    <source>
        <dbReference type="ARBA" id="ARBA00009589"/>
    </source>
</evidence>
<dbReference type="GO" id="GO:0008253">
    <property type="term" value="F:5'-nucleotidase activity"/>
    <property type="evidence" value="ECO:0007669"/>
    <property type="project" value="TreeGrafter"/>
</dbReference>
<evidence type="ECO:0000256" key="3">
    <source>
        <dbReference type="ARBA" id="ARBA00022801"/>
    </source>
</evidence>
<evidence type="ECO:0000256" key="5">
    <source>
        <dbReference type="ARBA" id="ARBA00022990"/>
    </source>
</evidence>
<protein>
    <recommendedName>
        <fullName evidence="6">5'-nucleotidase domain-containing protein 1</fullName>
    </recommendedName>
</protein>
<dbReference type="PANTHER" id="PTHR12103">
    <property type="entry name" value="5'-NUCLEOTIDASE DOMAIN-CONTAINING"/>
    <property type="match status" value="1"/>
</dbReference>
<dbReference type="FunFam" id="3.40.50.1000:FF:000086">
    <property type="entry name" value="LD24878p"/>
    <property type="match status" value="1"/>
</dbReference>
<keyword evidence="4" id="KW-0460">Magnesium</keyword>
<dbReference type="SUPFAM" id="SSF56784">
    <property type="entry name" value="HAD-like"/>
    <property type="match status" value="1"/>
</dbReference>
<dbReference type="NCBIfam" id="TIGR02244">
    <property type="entry name" value="HAD-IG-Ncltidse"/>
    <property type="match status" value="1"/>
</dbReference>
<evidence type="ECO:0000256" key="2">
    <source>
        <dbReference type="ARBA" id="ARBA00022723"/>
    </source>
</evidence>
<evidence type="ECO:0000256" key="6">
    <source>
        <dbReference type="ARBA" id="ARBA00069357"/>
    </source>
</evidence>
<dbReference type="AlphaFoldDB" id="A0A1B6LFR7"/>
<dbReference type="InterPro" id="IPR008380">
    <property type="entry name" value="HAD-SF_hydro_IG_5-nucl"/>
</dbReference>
<comment type="similarity">
    <text evidence="1">Belongs to the 5'(3')-deoxyribonucleotidase family.</text>
</comment>
<proteinExistence type="inferred from homology"/>
<accession>A0A1B6LFR7</accession>
<evidence type="ECO:0000256" key="4">
    <source>
        <dbReference type="ARBA" id="ARBA00022842"/>
    </source>
</evidence>
<evidence type="ECO:0000313" key="7">
    <source>
        <dbReference type="EMBL" id="JAT22480.1"/>
    </source>
</evidence>
<dbReference type="InterPro" id="IPR036412">
    <property type="entry name" value="HAD-like_sf"/>
</dbReference>
<dbReference type="Gene3D" id="3.40.50.1000">
    <property type="entry name" value="HAD superfamily/HAD-like"/>
    <property type="match status" value="1"/>
</dbReference>
<name>A0A1B6LFR7_9HEMI</name>
<dbReference type="GO" id="GO:0046872">
    <property type="term" value="F:metal ion binding"/>
    <property type="evidence" value="ECO:0007669"/>
    <property type="project" value="UniProtKB-KW"/>
</dbReference>
<dbReference type="InterPro" id="IPR023214">
    <property type="entry name" value="HAD_sf"/>
</dbReference>
<dbReference type="PANTHER" id="PTHR12103:SF38">
    <property type="entry name" value="5'-NUCLEOTIDASE DOMAIN-CONTAINING PROTEIN 1"/>
    <property type="match status" value="1"/>
</dbReference>
<dbReference type="Pfam" id="PF05761">
    <property type="entry name" value="5_nucleotid"/>
    <property type="match status" value="1"/>
</dbReference>
<organism evidence="7">
    <name type="scientific">Graphocephala atropunctata</name>
    <dbReference type="NCBI Taxonomy" id="36148"/>
    <lineage>
        <taxon>Eukaryota</taxon>
        <taxon>Metazoa</taxon>
        <taxon>Ecdysozoa</taxon>
        <taxon>Arthropoda</taxon>
        <taxon>Hexapoda</taxon>
        <taxon>Insecta</taxon>
        <taxon>Pterygota</taxon>
        <taxon>Neoptera</taxon>
        <taxon>Paraneoptera</taxon>
        <taxon>Hemiptera</taxon>
        <taxon>Auchenorrhyncha</taxon>
        <taxon>Membracoidea</taxon>
        <taxon>Cicadellidae</taxon>
        <taxon>Cicadellinae</taxon>
        <taxon>Cicadellini</taxon>
        <taxon>Graphocephala</taxon>
    </lineage>
</organism>
<reference evidence="7" key="1">
    <citation type="submission" date="2015-11" db="EMBL/GenBank/DDBJ databases">
        <title>De novo transcriptome assembly of four potential Pierce s Disease insect vectors from Arizona vineyards.</title>
        <authorList>
            <person name="Tassone E.E."/>
        </authorList>
    </citation>
    <scope>NUCLEOTIDE SEQUENCE</scope>
</reference>
<keyword evidence="5" id="KW-0007">Acetylation</keyword>
<keyword evidence="2" id="KW-0479">Metal-binding</keyword>
<keyword evidence="3" id="KW-0378">Hydrolase</keyword>
<gene>
    <name evidence="7" type="ORF">g.42915</name>
</gene>
<sequence>MQFFSSGRILNNSKISRSTLVNVNRCSDNIRVWLGYPISIVGIPKWFNRTFSSFHVKNVGNVNSLVCFKKTSQLMMSTFVSKPTLSPQLRLGEYDCIGFDLDNTLCEYNISSNVGMEYSILAKFLVEEKGYDPHHLLQPLDSTSHDFIQKGLVIDFAHGNLLKIGENGLICRASHGTKAMTLTDIVNTYGSERRWEVTSEFCKNMIIAWEGPLSERMRALFDYFDMPASLAFARIIDSLDQKLGQPADIYNVWPDVKAGLCYMYSRENFKKNEGYFKEMRSNPQKFIKKCNPALMDWLKSIKESKVTFLITGSNCDFASMTAETCLGKNWRSLFDVVVCFARKPGFFTGCRPFIELNGLEETNPIDGNALKFGEMYSQGNWQELYQLFGRNIGKKEPRCLYFGDNLIQDVYAPSEYTKCDTVAVVEELSVESSDKYVGHPSEAFLTSHFWGSFFFDDQEKMNTVWGGIVKRYSKLCIPNLSAIADHSVNYEFSTFCKGPTDGYFPTYPATIDSKTKTDSVQKGVSKILPN</sequence>